<protein>
    <recommendedName>
        <fullName evidence="4 9">D-3-phosphoglycerate dehydrogenase</fullName>
        <ecNumber evidence="9">1.1.1.95</ecNumber>
    </recommendedName>
</protein>
<dbReference type="InterPro" id="IPR006236">
    <property type="entry name" value="PGDH"/>
</dbReference>
<dbReference type="InterPro" id="IPR029753">
    <property type="entry name" value="D-isomer_DH_CS"/>
</dbReference>
<comment type="similarity">
    <text evidence="3 9">Belongs to the D-isomer specific 2-hydroxyacid dehydrogenase family.</text>
</comment>
<dbReference type="InterPro" id="IPR036291">
    <property type="entry name" value="NAD(P)-bd_dom_sf"/>
</dbReference>
<dbReference type="EMBL" id="SPKT01000001">
    <property type="protein sequence ID" value="TFI01546.1"/>
    <property type="molecule type" value="Genomic_DNA"/>
</dbReference>
<evidence type="ECO:0000313" key="12">
    <source>
        <dbReference type="Proteomes" id="UP000297477"/>
    </source>
</evidence>
<comment type="caution">
    <text evidence="11">The sequence shown here is derived from an EMBL/GenBank/DDBJ whole genome shotgun (WGS) entry which is preliminary data.</text>
</comment>
<dbReference type="InterPro" id="IPR045865">
    <property type="entry name" value="ACT-like_dom_sf"/>
</dbReference>
<dbReference type="Pfam" id="PF19304">
    <property type="entry name" value="PGDH_inter"/>
    <property type="match status" value="1"/>
</dbReference>
<keyword evidence="6 9" id="KW-0520">NAD</keyword>
<evidence type="ECO:0000256" key="6">
    <source>
        <dbReference type="ARBA" id="ARBA00023027"/>
    </source>
</evidence>
<comment type="pathway">
    <text evidence="2 9">Amino-acid biosynthesis; L-serine biosynthesis; L-serine from 3-phospho-D-glycerate: step 1/3.</text>
</comment>
<evidence type="ECO:0000256" key="5">
    <source>
        <dbReference type="ARBA" id="ARBA00023002"/>
    </source>
</evidence>
<dbReference type="GO" id="GO:0004617">
    <property type="term" value="F:phosphoglycerate dehydrogenase activity"/>
    <property type="evidence" value="ECO:0007669"/>
    <property type="project" value="UniProtKB-EC"/>
</dbReference>
<dbReference type="SUPFAM" id="SSF51735">
    <property type="entry name" value="NAD(P)-binding Rossmann-fold domains"/>
    <property type="match status" value="1"/>
</dbReference>
<dbReference type="Gene3D" id="3.30.70.260">
    <property type="match status" value="1"/>
</dbReference>
<dbReference type="NCBIfam" id="TIGR01327">
    <property type="entry name" value="PGDH"/>
    <property type="match status" value="1"/>
</dbReference>
<dbReference type="InterPro" id="IPR045626">
    <property type="entry name" value="PGDH_ASB_dom"/>
</dbReference>
<dbReference type="SUPFAM" id="SSF52283">
    <property type="entry name" value="Formate/glycerate dehydrogenase catalytic domain-like"/>
    <property type="match status" value="1"/>
</dbReference>
<dbReference type="SUPFAM" id="SSF143548">
    <property type="entry name" value="Serine metabolism enzymes domain"/>
    <property type="match status" value="1"/>
</dbReference>
<dbReference type="PROSITE" id="PS00065">
    <property type="entry name" value="D_2_HYDROXYACID_DH_1"/>
    <property type="match status" value="1"/>
</dbReference>
<dbReference type="CDD" id="cd12173">
    <property type="entry name" value="PGDH_4"/>
    <property type="match status" value="1"/>
</dbReference>
<dbReference type="Pfam" id="PF00389">
    <property type="entry name" value="2-Hacid_dh"/>
    <property type="match status" value="1"/>
</dbReference>
<keyword evidence="9" id="KW-0028">Amino-acid biosynthesis</keyword>
<evidence type="ECO:0000256" key="2">
    <source>
        <dbReference type="ARBA" id="ARBA00005216"/>
    </source>
</evidence>
<dbReference type="InterPro" id="IPR006140">
    <property type="entry name" value="D-isomer_DH_NAD-bd"/>
</dbReference>
<dbReference type="PROSITE" id="PS51671">
    <property type="entry name" value="ACT"/>
    <property type="match status" value="1"/>
</dbReference>
<dbReference type="PROSITE" id="PS00671">
    <property type="entry name" value="D_2_HYDROXYACID_DH_3"/>
    <property type="match status" value="1"/>
</dbReference>
<dbReference type="EC" id="1.1.1.95" evidence="9"/>
<comment type="function">
    <text evidence="1">Catalyzes the reversible oxidation of 3-phospho-D-glycerate to 3-phosphonooxypyruvate, the first step of the phosphorylated L-serine biosynthesis pathway. Also catalyzes the reversible oxidation of 2-hydroxyglutarate to 2-oxoglutarate.</text>
</comment>
<dbReference type="Gene3D" id="3.40.50.720">
    <property type="entry name" value="NAD(P)-binding Rossmann-like Domain"/>
    <property type="match status" value="2"/>
</dbReference>
<dbReference type="CDD" id="cd04902">
    <property type="entry name" value="ACT_3PGDH-xct"/>
    <property type="match status" value="1"/>
</dbReference>
<evidence type="ECO:0000256" key="9">
    <source>
        <dbReference type="RuleBase" id="RU363003"/>
    </source>
</evidence>
<keyword evidence="5 9" id="KW-0560">Oxidoreductase</keyword>
<evidence type="ECO:0000259" key="10">
    <source>
        <dbReference type="PROSITE" id="PS51671"/>
    </source>
</evidence>
<keyword evidence="12" id="KW-1185">Reference proteome</keyword>
<evidence type="ECO:0000256" key="7">
    <source>
        <dbReference type="ARBA" id="ARBA00048126"/>
    </source>
</evidence>
<comment type="catalytic activity">
    <reaction evidence="8 9">
        <text>(2R)-3-phosphoglycerate + NAD(+) = 3-phosphooxypyruvate + NADH + H(+)</text>
        <dbReference type="Rhea" id="RHEA:12641"/>
        <dbReference type="ChEBI" id="CHEBI:15378"/>
        <dbReference type="ChEBI" id="CHEBI:18110"/>
        <dbReference type="ChEBI" id="CHEBI:57540"/>
        <dbReference type="ChEBI" id="CHEBI:57945"/>
        <dbReference type="ChEBI" id="CHEBI:58272"/>
        <dbReference type="EC" id="1.1.1.95"/>
    </reaction>
</comment>
<dbReference type="PROSITE" id="PS00670">
    <property type="entry name" value="D_2_HYDROXYACID_DH_2"/>
    <property type="match status" value="1"/>
</dbReference>
<evidence type="ECO:0000256" key="1">
    <source>
        <dbReference type="ARBA" id="ARBA00003800"/>
    </source>
</evidence>
<dbReference type="InterPro" id="IPR029009">
    <property type="entry name" value="ASB_dom_sf"/>
</dbReference>
<dbReference type="InterPro" id="IPR002912">
    <property type="entry name" value="ACT_dom"/>
</dbReference>
<accession>A0ABY2K2G2</accession>
<name>A0ABY2K2G2_9MICC</name>
<feature type="domain" description="ACT" evidence="10">
    <location>
        <begin position="478"/>
        <end position="553"/>
    </location>
</feature>
<keyword evidence="9" id="KW-0718">Serine biosynthesis</keyword>
<dbReference type="PANTHER" id="PTHR42938:SF47">
    <property type="entry name" value="HYDROXYPYRUVATE REDUCTASE"/>
    <property type="match status" value="1"/>
</dbReference>
<evidence type="ECO:0000313" key="11">
    <source>
        <dbReference type="EMBL" id="TFI01546.1"/>
    </source>
</evidence>
<comment type="catalytic activity">
    <reaction evidence="7">
        <text>(R)-2-hydroxyglutarate + NAD(+) = 2-oxoglutarate + NADH + H(+)</text>
        <dbReference type="Rhea" id="RHEA:49612"/>
        <dbReference type="ChEBI" id="CHEBI:15378"/>
        <dbReference type="ChEBI" id="CHEBI:15801"/>
        <dbReference type="ChEBI" id="CHEBI:16810"/>
        <dbReference type="ChEBI" id="CHEBI:57540"/>
        <dbReference type="ChEBI" id="CHEBI:57945"/>
        <dbReference type="EC" id="1.1.1.399"/>
    </reaction>
</comment>
<dbReference type="Proteomes" id="UP000297477">
    <property type="component" value="Unassembled WGS sequence"/>
</dbReference>
<evidence type="ECO:0000256" key="8">
    <source>
        <dbReference type="ARBA" id="ARBA00048731"/>
    </source>
</evidence>
<proteinExistence type="inferred from homology"/>
<dbReference type="PANTHER" id="PTHR42938">
    <property type="entry name" value="FORMATE DEHYDROGENASE 1"/>
    <property type="match status" value="1"/>
</dbReference>
<dbReference type="Gene3D" id="3.30.1330.90">
    <property type="entry name" value="D-3-phosphoglycerate dehydrogenase, domain 3"/>
    <property type="match status" value="1"/>
</dbReference>
<evidence type="ECO:0000256" key="3">
    <source>
        <dbReference type="ARBA" id="ARBA00005854"/>
    </source>
</evidence>
<sequence length="553" mass="57732">MRLGSATTRRIRSAPREGRTVSAAQPVVLIAEELSPATVEALGPDFEIRHTDGADRARLLADLPGADAVLIRSATQMDAEAMAAATNLKVIARAGVGLDNVDVPAATAAGVMVVNAPTSNILSAAELTCGHILASARNIAPANAALKQGEWKRSKYSGVELFGKSLGIIGLGRIGALVAERMKAFGMDILAYDPYITAARAQQLGAELVELDELLERADFVTIHMPKTPETVGMLSDDQFERMKDSAFVVNVARGGLVDEEALDRALAAGKIAGAGIDVFASEPATDLPFFAHDHSTVTPHLGASTAEAQEKAGVAVARSVRLALAGELVPDAVNVAGGVIHEDVRPGLPLAENLGRVLTALLGERSLTAVEVEVAGEIAAQDVSSLQLAALKGVFTDVVSDQVSYVNAPVLAEQRGVETRLTTTAESSSYRNVVTVRGATAQGDQVSVSGTLVGPRQRQKLVGVDRAEIEVPLSEHLLAFRYTDRPGVIGILGQALGEQGVNIAGMDVSREAEGGTALAVLQIDSALQPGTLDKLEQAIEAERAAEVDLAER</sequence>
<organism evidence="11 12">
    <name type="scientific">Micrococcus lylae</name>
    <dbReference type="NCBI Taxonomy" id="1273"/>
    <lineage>
        <taxon>Bacteria</taxon>
        <taxon>Bacillati</taxon>
        <taxon>Actinomycetota</taxon>
        <taxon>Actinomycetes</taxon>
        <taxon>Micrococcales</taxon>
        <taxon>Micrococcaceae</taxon>
        <taxon>Micrococcus</taxon>
    </lineage>
</organism>
<evidence type="ECO:0000256" key="4">
    <source>
        <dbReference type="ARBA" id="ARBA00021582"/>
    </source>
</evidence>
<gene>
    <name evidence="11" type="ORF">E4A49_00530</name>
</gene>
<dbReference type="InterPro" id="IPR029752">
    <property type="entry name" value="D-isomer_DH_CS1"/>
</dbReference>
<dbReference type="InterPro" id="IPR006139">
    <property type="entry name" value="D-isomer_2_OHA_DH_cat_dom"/>
</dbReference>
<reference evidence="11 12" key="1">
    <citation type="submission" date="2019-03" db="EMBL/GenBank/DDBJ databases">
        <title>Reclassification of Micrococcus aloeverae and Micrococcus yunnanensis as later heterotypic synonyms of Micrococcus luteus.</title>
        <authorList>
            <person name="Huang C.-H."/>
        </authorList>
    </citation>
    <scope>NUCLEOTIDE SEQUENCE [LARGE SCALE GENOMIC DNA]</scope>
    <source>
        <strain evidence="11 12">BCRC 12151</strain>
    </source>
</reference>
<dbReference type="SUPFAM" id="SSF55021">
    <property type="entry name" value="ACT-like"/>
    <property type="match status" value="1"/>
</dbReference>
<dbReference type="Pfam" id="PF02826">
    <property type="entry name" value="2-Hacid_dh_C"/>
    <property type="match status" value="1"/>
</dbReference>